<name>A0A1N7SSJ8_9BURK</name>
<organism evidence="2 3">
    <name type="scientific">Paraburkholderia piptadeniae</name>
    <dbReference type="NCBI Taxonomy" id="1701573"/>
    <lineage>
        <taxon>Bacteria</taxon>
        <taxon>Pseudomonadati</taxon>
        <taxon>Pseudomonadota</taxon>
        <taxon>Betaproteobacteria</taxon>
        <taxon>Burkholderiales</taxon>
        <taxon>Burkholderiaceae</taxon>
        <taxon>Paraburkholderia</taxon>
    </lineage>
</organism>
<keyword evidence="1" id="KW-0472">Membrane</keyword>
<evidence type="ECO:0000313" key="3">
    <source>
        <dbReference type="Proteomes" id="UP000195569"/>
    </source>
</evidence>
<keyword evidence="1" id="KW-1133">Transmembrane helix</keyword>
<sequence length="111" mass="12479">MTDTSRFNKPKDRYVAALFVCVGFVFIPLSVLWYLLVAVKDSVVESCQGLRREFAGGPKATAIYAHRMVMEAFAHRRARRERERAGQMLTAGADVSNDRIEVEVDGWGKQG</sequence>
<proteinExistence type="predicted"/>
<dbReference type="AlphaFoldDB" id="A0A1N7SSJ8"/>
<keyword evidence="1" id="KW-0812">Transmembrane</keyword>
<dbReference type="Proteomes" id="UP000195569">
    <property type="component" value="Unassembled WGS sequence"/>
</dbReference>
<gene>
    <name evidence="2" type="ORF">BN2476_830025</name>
</gene>
<accession>A0A1N7SSJ8</accession>
<comment type="caution">
    <text evidence="2">The sequence shown here is derived from an EMBL/GenBank/DDBJ whole genome shotgun (WGS) entry which is preliminary data.</text>
</comment>
<protein>
    <submittedName>
        <fullName evidence="2">Uncharacterized protein</fullName>
    </submittedName>
</protein>
<dbReference type="EMBL" id="CYGY02000083">
    <property type="protein sequence ID" value="SIT50454.1"/>
    <property type="molecule type" value="Genomic_DNA"/>
</dbReference>
<reference evidence="2" key="1">
    <citation type="submission" date="2016-12" db="EMBL/GenBank/DDBJ databases">
        <authorList>
            <person name="Moulin L."/>
        </authorList>
    </citation>
    <scope>NUCLEOTIDE SEQUENCE [LARGE SCALE GENOMIC DNA]</scope>
    <source>
        <strain evidence="2">STM 7183</strain>
    </source>
</reference>
<evidence type="ECO:0000313" key="2">
    <source>
        <dbReference type="EMBL" id="SIT50454.1"/>
    </source>
</evidence>
<keyword evidence="3" id="KW-1185">Reference proteome</keyword>
<evidence type="ECO:0000256" key="1">
    <source>
        <dbReference type="SAM" id="Phobius"/>
    </source>
</evidence>
<dbReference type="RefSeq" id="WP_087739153.1">
    <property type="nucleotide sequence ID" value="NZ_CYGY02000083.1"/>
</dbReference>
<feature type="transmembrane region" description="Helical" evidence="1">
    <location>
        <begin position="14"/>
        <end position="36"/>
    </location>
</feature>